<reference evidence="2 3" key="1">
    <citation type="submission" date="2024-05" db="EMBL/GenBank/DDBJ databases">
        <authorList>
            <person name="Wallberg A."/>
        </authorList>
    </citation>
    <scope>NUCLEOTIDE SEQUENCE [LARGE SCALE GENOMIC DNA]</scope>
</reference>
<feature type="region of interest" description="Disordered" evidence="1">
    <location>
        <begin position="430"/>
        <end position="449"/>
    </location>
</feature>
<sequence>MDEQSRLIEKHLLELLDPSTTPERALESLSFPCFSIEPFTRNSEPVLIFLAYMRFIITRLPDACVVGIWEDILRKTVMHSLNFSRHLVEITHVRRKHPSVVLADGPLVSTWLQKALNTHLQCPNPYIRLELFRLIRILLWRKNGNIPSDNWKRLCDTLRCVSKTFIHTISEIDPHYLYPSGGEYSVLFNFTDLEFIFSRYRHNVTNNHLQKFITDGLIEQLKNCAVDVDCVEARFILHCIQLIGIFTFTVDSLPGQFREPPITMITNLCDFFKNHIGNLINHVDIPRLEYINTQWDQFRWVLQGFLPFKPYITATICDLRSAMINNKCSIYSANIDTIGLIDSISLDLGVCSKTCDLPRLLLSRQVQGPTSVQQHALLARHREPLWFLLISKKDSEDDYHDDDDEEDEYWLGDDEIDEYSHYADIDAEVSDVQANDSEASDADVNDADW</sequence>
<evidence type="ECO:0000256" key="1">
    <source>
        <dbReference type="SAM" id="MobiDB-lite"/>
    </source>
</evidence>
<keyword evidence="3" id="KW-1185">Reference proteome</keyword>
<name>A0AAV2R2R2_MEGNR</name>
<feature type="compositionally biased region" description="Acidic residues" evidence="1">
    <location>
        <begin position="438"/>
        <end position="449"/>
    </location>
</feature>
<gene>
    <name evidence="2" type="ORF">MNOR_LOCUS18765</name>
</gene>
<evidence type="ECO:0000313" key="3">
    <source>
        <dbReference type="Proteomes" id="UP001497623"/>
    </source>
</evidence>
<organism evidence="2 3">
    <name type="scientific">Meganyctiphanes norvegica</name>
    <name type="common">Northern krill</name>
    <name type="synonym">Thysanopoda norvegica</name>
    <dbReference type="NCBI Taxonomy" id="48144"/>
    <lineage>
        <taxon>Eukaryota</taxon>
        <taxon>Metazoa</taxon>
        <taxon>Ecdysozoa</taxon>
        <taxon>Arthropoda</taxon>
        <taxon>Crustacea</taxon>
        <taxon>Multicrustacea</taxon>
        <taxon>Malacostraca</taxon>
        <taxon>Eumalacostraca</taxon>
        <taxon>Eucarida</taxon>
        <taxon>Euphausiacea</taxon>
        <taxon>Euphausiidae</taxon>
        <taxon>Meganyctiphanes</taxon>
    </lineage>
</organism>
<proteinExistence type="predicted"/>
<comment type="caution">
    <text evidence="2">The sequence shown here is derived from an EMBL/GenBank/DDBJ whole genome shotgun (WGS) entry which is preliminary data.</text>
</comment>
<dbReference type="EMBL" id="CAXKWB010013597">
    <property type="protein sequence ID" value="CAL4108259.1"/>
    <property type="molecule type" value="Genomic_DNA"/>
</dbReference>
<evidence type="ECO:0000313" key="2">
    <source>
        <dbReference type="EMBL" id="CAL4108259.1"/>
    </source>
</evidence>
<dbReference type="Proteomes" id="UP001497623">
    <property type="component" value="Unassembled WGS sequence"/>
</dbReference>
<accession>A0AAV2R2R2</accession>
<protein>
    <submittedName>
        <fullName evidence="2">Uncharacterized protein</fullName>
    </submittedName>
</protein>
<dbReference type="AlphaFoldDB" id="A0AAV2R2R2"/>